<keyword evidence="6" id="KW-0498">Mitosis</keyword>
<keyword evidence="8" id="KW-0862">Zinc</keyword>
<evidence type="ECO:0000256" key="8">
    <source>
        <dbReference type="ARBA" id="ARBA00022833"/>
    </source>
</evidence>
<dbReference type="FunFam" id="3.30.40.10:FF:000460">
    <property type="entry name" value="Anaphase promoting complex subunit 11"/>
    <property type="match status" value="1"/>
</dbReference>
<dbReference type="CDD" id="cd16456">
    <property type="entry name" value="RING-H2_APC11"/>
    <property type="match status" value="1"/>
</dbReference>
<evidence type="ECO:0000256" key="1">
    <source>
        <dbReference type="ARBA" id="ARBA00009273"/>
    </source>
</evidence>
<feature type="domain" description="RING-type" evidence="11">
    <location>
        <begin position="96"/>
        <end position="141"/>
    </location>
</feature>
<dbReference type="PROSITE" id="PS50089">
    <property type="entry name" value="ZF_RING_2"/>
    <property type="match status" value="1"/>
</dbReference>
<dbReference type="SMART" id="SM00184">
    <property type="entry name" value="RING"/>
    <property type="match status" value="1"/>
</dbReference>
<dbReference type="STRING" id="1561998.A0A1I7T2D5"/>
<dbReference type="GO" id="GO:0051301">
    <property type="term" value="P:cell division"/>
    <property type="evidence" value="ECO:0007669"/>
    <property type="project" value="UniProtKB-KW"/>
</dbReference>
<dbReference type="eggNOG" id="KOG1493">
    <property type="taxonomic scope" value="Eukaryota"/>
</dbReference>
<evidence type="ECO:0000256" key="6">
    <source>
        <dbReference type="ARBA" id="ARBA00022776"/>
    </source>
</evidence>
<dbReference type="GO" id="GO:0008270">
    <property type="term" value="F:zinc ion binding"/>
    <property type="evidence" value="ECO:0007669"/>
    <property type="project" value="UniProtKB-KW"/>
</dbReference>
<dbReference type="GO" id="GO:0097602">
    <property type="term" value="F:cullin family protein binding"/>
    <property type="evidence" value="ECO:0007669"/>
    <property type="project" value="InterPro"/>
</dbReference>
<keyword evidence="7" id="KW-0833">Ubl conjugation pathway</keyword>
<dbReference type="SUPFAM" id="SSF57850">
    <property type="entry name" value="RING/U-box"/>
    <property type="match status" value="1"/>
</dbReference>
<accession>A0A1I7T2D5</accession>
<dbReference type="Pfam" id="PF12861">
    <property type="entry name" value="zf-ANAPC11"/>
    <property type="match status" value="1"/>
</dbReference>
<evidence type="ECO:0000313" key="13">
    <source>
        <dbReference type="WBParaSite" id="Csp11.Scaffold478.g1759.t1"/>
    </source>
</evidence>
<dbReference type="WBParaSite" id="Csp11.Scaffold478.g1759.t1">
    <property type="protein sequence ID" value="Csp11.Scaffold478.g1759.t1"/>
    <property type="gene ID" value="Csp11.Scaffold478.g1759"/>
</dbReference>
<dbReference type="InterPro" id="IPR024991">
    <property type="entry name" value="RING-H2_APC11"/>
</dbReference>
<reference evidence="13" key="1">
    <citation type="submission" date="2016-11" db="UniProtKB">
        <authorList>
            <consortium name="WormBaseParasite"/>
        </authorList>
    </citation>
    <scope>IDENTIFICATION</scope>
</reference>
<keyword evidence="4" id="KW-0479">Metal-binding</keyword>
<dbReference type="InterPro" id="IPR013083">
    <property type="entry name" value="Znf_RING/FYVE/PHD"/>
</dbReference>
<keyword evidence="9" id="KW-0131">Cell cycle</keyword>
<evidence type="ECO:0000313" key="12">
    <source>
        <dbReference type="Proteomes" id="UP000095282"/>
    </source>
</evidence>
<protein>
    <recommendedName>
        <fullName evidence="2">Anaphase-promoting complex subunit 11</fullName>
    </recommendedName>
</protein>
<evidence type="ECO:0000259" key="11">
    <source>
        <dbReference type="PROSITE" id="PS50089"/>
    </source>
</evidence>
<dbReference type="AlphaFoldDB" id="A0A1I7T2D5"/>
<dbReference type="InterPro" id="IPR001841">
    <property type="entry name" value="Znf_RING"/>
</dbReference>
<keyword evidence="3" id="KW-0132">Cell division</keyword>
<dbReference type="Proteomes" id="UP000095282">
    <property type="component" value="Unplaced"/>
</dbReference>
<evidence type="ECO:0000256" key="9">
    <source>
        <dbReference type="ARBA" id="ARBA00023306"/>
    </source>
</evidence>
<evidence type="ECO:0000256" key="7">
    <source>
        <dbReference type="ARBA" id="ARBA00022786"/>
    </source>
</evidence>
<dbReference type="GO" id="GO:0005680">
    <property type="term" value="C:anaphase-promoting complex"/>
    <property type="evidence" value="ECO:0007669"/>
    <property type="project" value="InterPro"/>
</dbReference>
<proteinExistence type="inferred from homology"/>
<dbReference type="Gene3D" id="3.30.40.10">
    <property type="entry name" value="Zinc/RING finger domain, C3HC4 (zinc finger)"/>
    <property type="match status" value="1"/>
</dbReference>
<evidence type="ECO:0000256" key="2">
    <source>
        <dbReference type="ARBA" id="ARBA00013928"/>
    </source>
</evidence>
<dbReference type="InterPro" id="IPR051031">
    <property type="entry name" value="RING-box_E3_Ubiquitin_Ligase"/>
</dbReference>
<dbReference type="GO" id="GO:0031145">
    <property type="term" value="P:anaphase-promoting complex-dependent catabolic process"/>
    <property type="evidence" value="ECO:0007669"/>
    <property type="project" value="InterPro"/>
</dbReference>
<comment type="similarity">
    <text evidence="1">Belongs to the RING-box family.</text>
</comment>
<evidence type="ECO:0000256" key="5">
    <source>
        <dbReference type="ARBA" id="ARBA00022771"/>
    </source>
</evidence>
<name>A0A1I7T2D5_9PELO</name>
<keyword evidence="5 10" id="KW-0863">Zinc-finger</keyword>
<dbReference type="GO" id="GO:0061630">
    <property type="term" value="F:ubiquitin protein ligase activity"/>
    <property type="evidence" value="ECO:0007669"/>
    <property type="project" value="InterPro"/>
</dbReference>
<evidence type="ECO:0000256" key="4">
    <source>
        <dbReference type="ARBA" id="ARBA00022723"/>
    </source>
</evidence>
<evidence type="ECO:0000256" key="3">
    <source>
        <dbReference type="ARBA" id="ARBA00022618"/>
    </source>
</evidence>
<organism evidence="12 13">
    <name type="scientific">Caenorhabditis tropicalis</name>
    <dbReference type="NCBI Taxonomy" id="1561998"/>
    <lineage>
        <taxon>Eukaryota</taxon>
        <taxon>Metazoa</taxon>
        <taxon>Ecdysozoa</taxon>
        <taxon>Nematoda</taxon>
        <taxon>Chromadorea</taxon>
        <taxon>Rhabditida</taxon>
        <taxon>Rhabditina</taxon>
        <taxon>Rhabditomorpha</taxon>
        <taxon>Rhabditoidea</taxon>
        <taxon>Rhabditidae</taxon>
        <taxon>Peloderinae</taxon>
        <taxon>Caenorhabditis</taxon>
    </lineage>
</organism>
<dbReference type="PANTHER" id="PTHR11210">
    <property type="entry name" value="RING BOX"/>
    <property type="match status" value="1"/>
</dbReference>
<sequence length="148" mass="17203">MCSRYRFYMDQMQVDEPMNDEQQMNEDEQNAAGAENMGDFDLQKVREREPYPGVALETNTRLNITVKKMHVCGEWKWMQGGEDTCGICRMEFESACNMCKFPGDDCPLVVGNCRHAFHRHCIDKWIAAPTNQPKAQCPLCRQDWQITE</sequence>
<keyword evidence="12" id="KW-1185">Reference proteome</keyword>
<evidence type="ECO:0000256" key="10">
    <source>
        <dbReference type="PROSITE-ProRule" id="PRU00175"/>
    </source>
</evidence>